<dbReference type="InterPro" id="IPR051162">
    <property type="entry name" value="T4SS_component"/>
</dbReference>
<dbReference type="RefSeq" id="WP_092483466.1">
    <property type="nucleotide sequence ID" value="NZ_FOYM01000014.1"/>
</dbReference>
<dbReference type="Gene3D" id="3.40.50.300">
    <property type="entry name" value="P-loop containing nucleotide triphosphate hydrolases"/>
    <property type="match status" value="2"/>
</dbReference>
<dbReference type="SUPFAM" id="SSF52540">
    <property type="entry name" value="P-loop containing nucleoside triphosphate hydrolases"/>
    <property type="match status" value="1"/>
</dbReference>
<proteinExistence type="predicted"/>
<dbReference type="InterPro" id="IPR027417">
    <property type="entry name" value="P-loop_NTPase"/>
</dbReference>
<dbReference type="OrthoDB" id="1647424at2"/>
<accession>A0A1I6DNX5</accession>
<organism evidence="2 3">
    <name type="scientific">Desulfoscipio geothermicus DSM 3669</name>
    <dbReference type="NCBI Taxonomy" id="1121426"/>
    <lineage>
        <taxon>Bacteria</taxon>
        <taxon>Bacillati</taxon>
        <taxon>Bacillota</taxon>
        <taxon>Clostridia</taxon>
        <taxon>Eubacteriales</taxon>
        <taxon>Desulfallaceae</taxon>
        <taxon>Desulfoscipio</taxon>
    </lineage>
</organism>
<dbReference type="STRING" id="39060.SAMN05660706_11433"/>
<dbReference type="EMBL" id="FOYM01000014">
    <property type="protein sequence ID" value="SFR07067.1"/>
    <property type="molecule type" value="Genomic_DNA"/>
</dbReference>
<keyword evidence="3" id="KW-1185">Reference proteome</keyword>
<dbReference type="PANTHER" id="PTHR30121">
    <property type="entry name" value="UNCHARACTERIZED PROTEIN YJGR-RELATED"/>
    <property type="match status" value="1"/>
</dbReference>
<dbReference type="Pfam" id="PF12846">
    <property type="entry name" value="AAA_10"/>
    <property type="match status" value="1"/>
</dbReference>
<feature type="region of interest" description="Disordered" evidence="1">
    <location>
        <begin position="301"/>
        <end position="325"/>
    </location>
</feature>
<sequence>MKFPLVAFKNNIVFNDTGEAYAIYRLRGEPYNHLPRTHREMVVRRLEKFFYGFEGNGQILLLCEELRLDESGYMAAAGVSGNLSRQLADEAARHARSVRNAMVMGARHRRRYLVLQLRLGQDDNWQSALQEFRDATLGAFFRSERWLLSSRRVKEALEAEDQMFRRLRLLIDGRINFNDLDFIIRRNVWRVGVLPPPLPSRDGGKFTPALISSFSDGCLIDEGPGHVVITNGADERHHQVFVTFPDVPKGLPEIGAEWLASLDTEESSVDAVVHFNILRPYKAKKKTATRRRFLKGQIKEALKGDDEPSESEEYGVTEGRSLEGKLESGQPLASMSVCLAVANSELKEARATAVGLMERYSSSGFRAVRPAGDQIKCLYSFIPGAKPAAPMIECDPGFISSSGPTISLEVGDTRGFFLGWSGASPVWWQPGYAGRELNRSNAIFVSGALGGGKSMAIKDMIYFVRLAGGYMFIIDPKNNEYAVLEKLFPVRKIDLNPGGREKFNPFMLAKDPRRAKSIVLDFLSVALNVREDNDSRRVAVSQAVEAVAAMPPEKRNLHSCLDELHRLSKESPHVAVAQEAGQCALLLESLRDGSLGHLVFGTDTDNKISQVTIVNLQGLPLPRAAQNLLAGRITESERQGLAVLYLAAVMAREVAFTLPVEIIKCEVFDEAWMLLGISEGKRVVDELIRMGARSYGVIPILITQNTTDIADLQTIKNNVSYILCFRAQDKDEIMANLELLGADNEEKKNYERGLGTIFPTMRDGWCIMRDAQGRIGQVYIDPRPEYLLDLFDTSPKVKTVQKGD</sequence>
<gene>
    <name evidence="2" type="ORF">SAMN05660706_11433</name>
</gene>
<dbReference type="AlphaFoldDB" id="A0A1I6DNX5"/>
<evidence type="ECO:0000313" key="3">
    <source>
        <dbReference type="Proteomes" id="UP000199584"/>
    </source>
</evidence>
<dbReference type="Proteomes" id="UP000199584">
    <property type="component" value="Unassembled WGS sequence"/>
</dbReference>
<evidence type="ECO:0000256" key="1">
    <source>
        <dbReference type="SAM" id="MobiDB-lite"/>
    </source>
</evidence>
<protein>
    <submittedName>
        <fullName evidence="2">AAA-like domain-containing protein</fullName>
    </submittedName>
</protein>
<evidence type="ECO:0000313" key="2">
    <source>
        <dbReference type="EMBL" id="SFR07067.1"/>
    </source>
</evidence>
<name>A0A1I6DNX5_9FIRM</name>
<reference evidence="3" key="1">
    <citation type="submission" date="2016-10" db="EMBL/GenBank/DDBJ databases">
        <authorList>
            <person name="Varghese N."/>
            <person name="Submissions S."/>
        </authorList>
    </citation>
    <scope>NUCLEOTIDE SEQUENCE [LARGE SCALE GENOMIC DNA]</scope>
    <source>
        <strain evidence="3">DSM 3669</strain>
    </source>
</reference>
<dbReference type="PANTHER" id="PTHR30121:SF6">
    <property type="entry name" value="SLR6007 PROTEIN"/>
    <property type="match status" value="1"/>
</dbReference>